<dbReference type="PANTHER" id="PTHR42790">
    <property type="entry name" value="AMINOTRANSFERASE"/>
    <property type="match status" value="1"/>
</dbReference>
<evidence type="ECO:0000256" key="6">
    <source>
        <dbReference type="SAM" id="MobiDB-lite"/>
    </source>
</evidence>
<feature type="compositionally biased region" description="Polar residues" evidence="6">
    <location>
        <begin position="1"/>
        <end position="12"/>
    </location>
</feature>
<evidence type="ECO:0000313" key="8">
    <source>
        <dbReference type="EMBL" id="RAH63101.1"/>
    </source>
</evidence>
<keyword evidence="5" id="KW-0663">Pyridoxal phosphate</keyword>
<dbReference type="InterPro" id="IPR050859">
    <property type="entry name" value="Class-I_PLP-dep_aminotransf"/>
</dbReference>
<dbReference type="GeneID" id="37160057"/>
<reference evidence="8 9" key="1">
    <citation type="submission" date="2018-02" db="EMBL/GenBank/DDBJ databases">
        <title>The genomes of Aspergillus section Nigri reveals drivers in fungal speciation.</title>
        <authorList>
            <consortium name="DOE Joint Genome Institute"/>
            <person name="Vesth T.C."/>
            <person name="Nybo J."/>
            <person name="Theobald S."/>
            <person name="Brandl J."/>
            <person name="Frisvad J.C."/>
            <person name="Nielsen K.F."/>
            <person name="Lyhne E.K."/>
            <person name="Kogle M.E."/>
            <person name="Kuo A."/>
            <person name="Riley R."/>
            <person name="Clum A."/>
            <person name="Nolan M."/>
            <person name="Lipzen A."/>
            <person name="Salamov A."/>
            <person name="Henrissat B."/>
            <person name="Wiebenga A."/>
            <person name="De vries R.P."/>
            <person name="Grigoriev I.V."/>
            <person name="Mortensen U.H."/>
            <person name="Andersen M.R."/>
            <person name="Baker S.E."/>
        </authorList>
    </citation>
    <scope>NUCLEOTIDE SEQUENCE [LARGE SCALE GENOMIC DNA]</scope>
    <source>
        <strain evidence="8 9">CBS 112811</strain>
    </source>
</reference>
<dbReference type="PANTHER" id="PTHR42790:SF21">
    <property type="entry name" value="AROMATIC_AMINOADIPATE AMINOTRANSFERASE 1"/>
    <property type="match status" value="1"/>
</dbReference>
<dbReference type="RefSeq" id="XP_025521023.1">
    <property type="nucleotide sequence ID" value="XM_025656655.1"/>
</dbReference>
<feature type="region of interest" description="Disordered" evidence="6">
    <location>
        <begin position="1"/>
        <end position="26"/>
    </location>
</feature>
<keyword evidence="9" id="KW-1185">Reference proteome</keyword>
<comment type="cofactor">
    <cofactor evidence="1">
        <name>pyridoxal 5'-phosphate</name>
        <dbReference type="ChEBI" id="CHEBI:597326"/>
    </cofactor>
</comment>
<protein>
    <submittedName>
        <fullName evidence="8">PLP-dependent transferase</fullName>
    </submittedName>
</protein>
<evidence type="ECO:0000256" key="3">
    <source>
        <dbReference type="ARBA" id="ARBA00022576"/>
    </source>
</evidence>
<dbReference type="Pfam" id="PF00155">
    <property type="entry name" value="Aminotran_1_2"/>
    <property type="match status" value="1"/>
</dbReference>
<sequence length="507" mass="57123">MAELNVTTSSSPAPLGQPSVAPAAPDWKGLFSRESQLRKKSVMQGMHQILDKSVVEIRSLGPGAPSTDYFPFYGMDFEVPLSEPPKTADGKMASKATAKIHAGKHDSKNGHSIYDIAIALQYGQGTGSTQLLEFLSEHVKIIHDPPYKHWRCILTAGNTSAFDIVLRMFTKPGDYLLVEEYTYPTVYETALPMGLKFAGIRMDDFGMVPAHLDEVLSNWSEDAEMGKKPRLLYIIPCGQNPSGATQPTDRRRDIYKVAQKHDLLILEDDPYYYIQFPPYTSPTSEEKRDTDLSAIRPNSAELVDRTLLPSYLNIDNDGRVLRMDSFSKIIAPGARMGWVTAPEQIIERFVRAHEVSVQNPSGFSQLAIFKLLHDYWGHSGFKRWLNQLQSEYSKRRNIMLDLCERHLPGEITSWTPPRAGFFLWIYVDWEKHPDALSKSARAVEQEIYDCAINHGTLVIPGSAFLPENKVGCMEKVFFRMTYASVPPDTMQEAIRGLGAALREVFRL</sequence>
<keyword evidence="4 8" id="KW-0808">Transferase</keyword>
<comment type="similarity">
    <text evidence="2">Belongs to the class-I pyridoxal-phosphate-dependent aminotransferase family.</text>
</comment>
<keyword evidence="3" id="KW-0032">Aminotransferase</keyword>
<name>A0A8G1RAJ6_9EURO</name>
<dbReference type="GO" id="GO:0009074">
    <property type="term" value="P:aromatic amino acid family catabolic process"/>
    <property type="evidence" value="ECO:0007669"/>
    <property type="project" value="TreeGrafter"/>
</dbReference>
<evidence type="ECO:0000256" key="4">
    <source>
        <dbReference type="ARBA" id="ARBA00022679"/>
    </source>
</evidence>
<dbReference type="GO" id="GO:0006571">
    <property type="term" value="P:tyrosine biosynthetic process"/>
    <property type="evidence" value="ECO:0007669"/>
    <property type="project" value="TreeGrafter"/>
</dbReference>
<dbReference type="GO" id="GO:0047536">
    <property type="term" value="F:2-aminoadipate transaminase activity"/>
    <property type="evidence" value="ECO:0007669"/>
    <property type="project" value="TreeGrafter"/>
</dbReference>
<evidence type="ECO:0000313" key="9">
    <source>
        <dbReference type="Proteomes" id="UP000249526"/>
    </source>
</evidence>
<dbReference type="InterPro" id="IPR015424">
    <property type="entry name" value="PyrdxlP-dep_Trfase"/>
</dbReference>
<organism evidence="8 9">
    <name type="scientific">Aspergillus piperis CBS 112811</name>
    <dbReference type="NCBI Taxonomy" id="1448313"/>
    <lineage>
        <taxon>Eukaryota</taxon>
        <taxon>Fungi</taxon>
        <taxon>Dikarya</taxon>
        <taxon>Ascomycota</taxon>
        <taxon>Pezizomycotina</taxon>
        <taxon>Eurotiomycetes</taxon>
        <taxon>Eurotiomycetidae</taxon>
        <taxon>Eurotiales</taxon>
        <taxon>Aspergillaceae</taxon>
        <taxon>Aspergillus</taxon>
        <taxon>Aspergillus subgen. Circumdati</taxon>
    </lineage>
</organism>
<accession>A0A8G1RAJ6</accession>
<evidence type="ECO:0000256" key="2">
    <source>
        <dbReference type="ARBA" id="ARBA00007441"/>
    </source>
</evidence>
<dbReference type="InterPro" id="IPR015421">
    <property type="entry name" value="PyrdxlP-dep_Trfase_major"/>
</dbReference>
<evidence type="ECO:0000259" key="7">
    <source>
        <dbReference type="Pfam" id="PF00155"/>
    </source>
</evidence>
<dbReference type="SUPFAM" id="SSF53383">
    <property type="entry name" value="PLP-dependent transferases"/>
    <property type="match status" value="1"/>
</dbReference>
<dbReference type="Gene3D" id="3.40.640.10">
    <property type="entry name" value="Type I PLP-dependent aspartate aminotransferase-like (Major domain)"/>
    <property type="match status" value="1"/>
</dbReference>
<gene>
    <name evidence="8" type="ORF">BO85DRAFT_387096</name>
</gene>
<dbReference type="EMBL" id="KZ825054">
    <property type="protein sequence ID" value="RAH63101.1"/>
    <property type="molecule type" value="Genomic_DNA"/>
</dbReference>
<dbReference type="GO" id="GO:0019878">
    <property type="term" value="P:lysine biosynthetic process via aminoadipic acid"/>
    <property type="evidence" value="ECO:0007669"/>
    <property type="project" value="TreeGrafter"/>
</dbReference>
<dbReference type="GO" id="GO:0008793">
    <property type="term" value="F:aromatic-amino-acid transaminase activity"/>
    <property type="evidence" value="ECO:0007669"/>
    <property type="project" value="TreeGrafter"/>
</dbReference>
<dbReference type="CDD" id="cd00609">
    <property type="entry name" value="AAT_like"/>
    <property type="match status" value="1"/>
</dbReference>
<dbReference type="GO" id="GO:0030170">
    <property type="term" value="F:pyridoxal phosphate binding"/>
    <property type="evidence" value="ECO:0007669"/>
    <property type="project" value="InterPro"/>
</dbReference>
<dbReference type="Proteomes" id="UP000249526">
    <property type="component" value="Unassembled WGS sequence"/>
</dbReference>
<evidence type="ECO:0000256" key="5">
    <source>
        <dbReference type="ARBA" id="ARBA00022898"/>
    </source>
</evidence>
<dbReference type="InterPro" id="IPR004839">
    <property type="entry name" value="Aminotransferase_I/II_large"/>
</dbReference>
<proteinExistence type="inferred from homology"/>
<dbReference type="AlphaFoldDB" id="A0A8G1RAJ6"/>
<evidence type="ECO:0000256" key="1">
    <source>
        <dbReference type="ARBA" id="ARBA00001933"/>
    </source>
</evidence>
<feature type="domain" description="Aminotransferase class I/classII large" evidence="7">
    <location>
        <begin position="119"/>
        <end position="496"/>
    </location>
</feature>